<accession>A0A9P9AU04</accession>
<gene>
    <name evidence="2" type="ORF">B0T10DRAFT_475219</name>
</gene>
<protein>
    <submittedName>
        <fullName evidence="2">Heterokaryon incompatibility protein-domain-containing protein</fullName>
    </submittedName>
</protein>
<name>A0A9P9AU04_9HYPO</name>
<comment type="caution">
    <text evidence="2">The sequence shown here is derived from an EMBL/GenBank/DDBJ whole genome shotgun (WGS) entry which is preliminary data.</text>
</comment>
<evidence type="ECO:0000259" key="1">
    <source>
        <dbReference type="Pfam" id="PF06985"/>
    </source>
</evidence>
<dbReference type="OrthoDB" id="2157530at2759"/>
<dbReference type="AlphaFoldDB" id="A0A9P9AU04"/>
<dbReference type="Proteomes" id="UP000777438">
    <property type="component" value="Unassembled WGS sequence"/>
</dbReference>
<evidence type="ECO:0000313" key="2">
    <source>
        <dbReference type="EMBL" id="KAH6896842.1"/>
    </source>
</evidence>
<dbReference type="InterPro" id="IPR052895">
    <property type="entry name" value="HetReg/Transcr_Mod"/>
</dbReference>
<organism evidence="2 3">
    <name type="scientific">Thelonectria olida</name>
    <dbReference type="NCBI Taxonomy" id="1576542"/>
    <lineage>
        <taxon>Eukaryota</taxon>
        <taxon>Fungi</taxon>
        <taxon>Dikarya</taxon>
        <taxon>Ascomycota</taxon>
        <taxon>Pezizomycotina</taxon>
        <taxon>Sordariomycetes</taxon>
        <taxon>Hypocreomycetidae</taxon>
        <taxon>Hypocreales</taxon>
        <taxon>Nectriaceae</taxon>
        <taxon>Thelonectria</taxon>
    </lineage>
</organism>
<dbReference type="InterPro" id="IPR010730">
    <property type="entry name" value="HET"/>
</dbReference>
<dbReference type="PANTHER" id="PTHR24148:SF79">
    <property type="entry name" value="HETEROKARYON INCOMPATIBILITY DOMAIN-CONTAINING PROTEIN"/>
    <property type="match status" value="1"/>
</dbReference>
<keyword evidence="3" id="KW-1185">Reference proteome</keyword>
<reference evidence="2 3" key="1">
    <citation type="journal article" date="2021" name="Nat. Commun.">
        <title>Genetic determinants of endophytism in the Arabidopsis root mycobiome.</title>
        <authorList>
            <person name="Mesny F."/>
            <person name="Miyauchi S."/>
            <person name="Thiergart T."/>
            <person name="Pickel B."/>
            <person name="Atanasova L."/>
            <person name="Karlsson M."/>
            <person name="Huettel B."/>
            <person name="Barry K.W."/>
            <person name="Haridas S."/>
            <person name="Chen C."/>
            <person name="Bauer D."/>
            <person name="Andreopoulos W."/>
            <person name="Pangilinan J."/>
            <person name="LaButti K."/>
            <person name="Riley R."/>
            <person name="Lipzen A."/>
            <person name="Clum A."/>
            <person name="Drula E."/>
            <person name="Henrissat B."/>
            <person name="Kohler A."/>
            <person name="Grigoriev I.V."/>
            <person name="Martin F.M."/>
            <person name="Hacquard S."/>
        </authorList>
    </citation>
    <scope>NUCLEOTIDE SEQUENCE [LARGE SCALE GENOMIC DNA]</scope>
    <source>
        <strain evidence="2 3">MPI-CAGE-CH-0241</strain>
    </source>
</reference>
<proteinExistence type="predicted"/>
<dbReference type="PANTHER" id="PTHR24148">
    <property type="entry name" value="ANKYRIN REPEAT DOMAIN-CONTAINING PROTEIN 39 HOMOLOG-RELATED"/>
    <property type="match status" value="1"/>
</dbReference>
<dbReference type="Pfam" id="PF06985">
    <property type="entry name" value="HET"/>
    <property type="match status" value="1"/>
</dbReference>
<dbReference type="EMBL" id="JAGPYM010000003">
    <property type="protein sequence ID" value="KAH6896842.1"/>
    <property type="molecule type" value="Genomic_DNA"/>
</dbReference>
<dbReference type="Pfam" id="PF26639">
    <property type="entry name" value="Het-6_barrel"/>
    <property type="match status" value="1"/>
</dbReference>
<feature type="domain" description="Heterokaryon incompatibility" evidence="1">
    <location>
        <begin position="52"/>
        <end position="240"/>
    </location>
</feature>
<sequence length="672" mass="76576">MFVHRPLQESNREIRLVRIVGSEFPLNLLANPAKKISLQLQHASLNDDNLSYAAVSYTWGSTAHLEEIEINGAPFFVHDNLHDALLQFRQDGVDSWLWVDAICIQQSDDVEKAWQLMIMRQIFSSANMVHLWLGRGCAESDMAMDFVSRVGPKAQACDAASLALYSYEQGQELLADIKNIVYARDAGFSTDVGSKLGTFLYDLISENDLSPDPWRESLLINGLKNILCRDYWHRVWIIQEVTLAQEAVVIVGGKKVPLDIFDAVFVSIWHGRKLGLRYLRPEWRRFGWHLGGTLYDIKSLDIRRQLRYKSAETTSVRLLNILWDNGSAAHRPFYTATDPRDIFFGLLGILPEQERHNIRADYSKTFVEVFTEVARELISDGDEGRHRFHLDFCVPGEIDSPLPTWVPDWRDIGMHGVQTWNVSSGQFWAAGRHTQPTSARRSKVGHGRILSRFGCLVDMVTDVMQPPQWFQANPGFPSSIRDPDAWCRSICRFMQLGRDSGPAEDYIWRTVSFGELERTVLNPHRHEAYPNGSLGLCRKVMRVEHMDAASLPEDEDAFARSTPLFRNMGFDPRVPVFSDEQLATLAHRWREYTGSVARNRTLFKTAKGMLGLGHVGVQIGDVLTLIWGVEAPIVLRERDGGGFYFRGDAYVDGIMRGEFLMTEPAQEEFYIY</sequence>
<evidence type="ECO:0000313" key="3">
    <source>
        <dbReference type="Proteomes" id="UP000777438"/>
    </source>
</evidence>